<dbReference type="Gene3D" id="3.40.630.30">
    <property type="match status" value="1"/>
</dbReference>
<dbReference type="RefSeq" id="WP_013900525.1">
    <property type="nucleotide sequence ID" value="NC_015677.1"/>
</dbReference>
<dbReference type="OrthoDB" id="336415at2"/>
<dbReference type="PROSITE" id="PS51186">
    <property type="entry name" value="GNAT"/>
    <property type="match status" value="1"/>
</dbReference>
<dbReference type="PANTHER" id="PTHR43877">
    <property type="entry name" value="AMINOALKYLPHOSPHONATE N-ACETYLTRANSFERASE-RELATED-RELATED"/>
    <property type="match status" value="1"/>
</dbReference>
<organism evidence="4 5">
    <name type="scientific">Ramlibacter tataouinensis (strain ATCC BAA-407 / DSM 14655 / LMG 21543 / TTB310)</name>
    <dbReference type="NCBI Taxonomy" id="365046"/>
    <lineage>
        <taxon>Bacteria</taxon>
        <taxon>Pseudomonadati</taxon>
        <taxon>Pseudomonadota</taxon>
        <taxon>Betaproteobacteria</taxon>
        <taxon>Burkholderiales</taxon>
        <taxon>Comamonadaceae</taxon>
        <taxon>Ramlibacter</taxon>
    </lineage>
</organism>
<dbReference type="InterPro" id="IPR000182">
    <property type="entry name" value="GNAT_dom"/>
</dbReference>
<reference evidence="4 5" key="2">
    <citation type="journal article" date="2011" name="PLoS ONE">
        <title>The Cyst-Dividing Bacterium Ramlibacter tataouinensis TTB310 Genome Reveals a Well-Stocked Toolbox for Adaptation to a Desert Environment.</title>
        <authorList>
            <person name="De Luca G."/>
            <person name="Barakat M."/>
            <person name="Ortet P."/>
            <person name="Fochesato S."/>
            <person name="Jourlin-Castelli C."/>
            <person name="Ansaldi M."/>
            <person name="Py B."/>
            <person name="Fichant G."/>
            <person name="Coutinho P.M."/>
            <person name="Voulhoux R."/>
            <person name="Bastien O."/>
            <person name="Marechal E."/>
            <person name="Henrissat B."/>
            <person name="Quentin Y."/>
            <person name="Noirot P."/>
            <person name="Filloux A."/>
            <person name="Mejean V."/>
            <person name="Dubow M.S."/>
            <person name="Barras F."/>
            <person name="Barbe V."/>
            <person name="Weissenbach J."/>
            <person name="Mihalcescu I."/>
            <person name="Vermeglio A."/>
            <person name="Achouak W."/>
            <person name="Heulin T."/>
        </authorList>
    </citation>
    <scope>NUCLEOTIDE SEQUENCE [LARGE SCALE GENOMIC DNA]</scope>
    <source>
        <strain evidence="5">ATCC BAA-407 / DSM 14655 / LMG 21543 / TTB310</strain>
    </source>
</reference>
<keyword evidence="1" id="KW-0808">Transferase</keyword>
<keyword evidence="5" id="KW-1185">Reference proteome</keyword>
<evidence type="ECO:0000256" key="2">
    <source>
        <dbReference type="ARBA" id="ARBA00023315"/>
    </source>
</evidence>
<proteinExistence type="predicted"/>
<dbReference type="Proteomes" id="UP000008385">
    <property type="component" value="Chromosome"/>
</dbReference>
<name>F5Y1P1_RAMTT</name>
<sequence length="177" mass="19352">MQTPNILIRPAEPADAAAVSALLGRIGTVEGTLQVPDAAIASRIDMLQRVEPRDCKLVAVAAGEIVGMAGLHTVHASLRRGHVRLLGIGMATEWQGRGIGRQLMTRLLDWADHWAGVLRIELHVHEDNTRAIALYRSLGFVEEGRHRAYALKNGRYVDSLSMARLHPRPPTLPAQLA</sequence>
<dbReference type="CDD" id="cd04301">
    <property type="entry name" value="NAT_SF"/>
    <property type="match status" value="1"/>
</dbReference>
<feature type="domain" description="N-acetyltransferase" evidence="3">
    <location>
        <begin position="6"/>
        <end position="167"/>
    </location>
</feature>
<dbReference type="AlphaFoldDB" id="F5Y1P1"/>
<evidence type="ECO:0000313" key="4">
    <source>
        <dbReference type="EMBL" id="AEG92292.1"/>
    </source>
</evidence>
<dbReference type="EMBL" id="CP000245">
    <property type="protein sequence ID" value="AEG92292.1"/>
    <property type="molecule type" value="Genomic_DNA"/>
</dbReference>
<reference evidence="5" key="1">
    <citation type="submission" date="2006-01" db="EMBL/GenBank/DDBJ databases">
        <title>Genome of the cyst-dividing bacterium Ramlibacter tataouinensis.</title>
        <authorList>
            <person name="Barakat M."/>
            <person name="Ortet P."/>
            <person name="De Luca G."/>
            <person name="Jourlin-Castelli C."/>
            <person name="Ansaldi M."/>
            <person name="Py B."/>
            <person name="Fichant G."/>
            <person name="Coutinho P."/>
            <person name="Voulhoux R."/>
            <person name="Bastien O."/>
            <person name="Roy S."/>
            <person name="Marechal E."/>
            <person name="Henrissat B."/>
            <person name="Quentin Y."/>
            <person name="Noirot P."/>
            <person name="Filloux A."/>
            <person name="Mejean V."/>
            <person name="DuBow M."/>
            <person name="Barras F."/>
            <person name="Heulin T."/>
        </authorList>
    </citation>
    <scope>NUCLEOTIDE SEQUENCE [LARGE SCALE GENOMIC DNA]</scope>
    <source>
        <strain evidence="5">ATCC BAA-407 / DSM 14655 / LMG 21543 / TTB310</strain>
    </source>
</reference>
<evidence type="ECO:0000256" key="1">
    <source>
        <dbReference type="ARBA" id="ARBA00022679"/>
    </source>
</evidence>
<dbReference type="eggNOG" id="COG0456">
    <property type="taxonomic scope" value="Bacteria"/>
</dbReference>
<dbReference type="GO" id="GO:0016747">
    <property type="term" value="F:acyltransferase activity, transferring groups other than amino-acyl groups"/>
    <property type="evidence" value="ECO:0007669"/>
    <property type="project" value="InterPro"/>
</dbReference>
<dbReference type="InterPro" id="IPR050832">
    <property type="entry name" value="Bact_Acetyltransf"/>
</dbReference>
<evidence type="ECO:0000313" key="5">
    <source>
        <dbReference type="Proteomes" id="UP000008385"/>
    </source>
</evidence>
<dbReference type="KEGG" id="rta:Rta_12070"/>
<dbReference type="HOGENOM" id="CLU_013985_19_8_4"/>
<dbReference type="STRING" id="365046.Rta_12070"/>
<dbReference type="Pfam" id="PF00583">
    <property type="entry name" value="Acetyltransf_1"/>
    <property type="match status" value="1"/>
</dbReference>
<evidence type="ECO:0000259" key="3">
    <source>
        <dbReference type="PROSITE" id="PS51186"/>
    </source>
</evidence>
<keyword evidence="2" id="KW-0012">Acyltransferase</keyword>
<protein>
    <recommendedName>
        <fullName evidence="3">N-acetyltransferase domain-containing protein</fullName>
    </recommendedName>
</protein>
<gene>
    <name evidence="4" type="ordered locus">Rta_12070</name>
</gene>
<dbReference type="SUPFAM" id="SSF55729">
    <property type="entry name" value="Acyl-CoA N-acyltransferases (Nat)"/>
    <property type="match status" value="1"/>
</dbReference>
<accession>F5Y1P1</accession>
<dbReference type="InterPro" id="IPR016181">
    <property type="entry name" value="Acyl_CoA_acyltransferase"/>
</dbReference>